<evidence type="ECO:0000313" key="2">
    <source>
        <dbReference type="EMBL" id="WNZ22070.1"/>
    </source>
</evidence>
<dbReference type="Gene3D" id="3.10.180.10">
    <property type="entry name" value="2,3-Dihydroxybiphenyl 1,2-Dioxygenase, domain 1"/>
    <property type="match status" value="1"/>
</dbReference>
<dbReference type="Pfam" id="PF22658">
    <property type="entry name" value="YycE-like_N"/>
    <property type="match status" value="1"/>
</dbReference>
<dbReference type="Pfam" id="PF22659">
    <property type="entry name" value="YycE-like_C"/>
    <property type="match status" value="1"/>
</dbReference>
<organism evidence="2">
    <name type="scientific">Leptolyngbya sp. NK1-12</name>
    <dbReference type="NCBI Taxonomy" id="2547451"/>
    <lineage>
        <taxon>Bacteria</taxon>
        <taxon>Bacillati</taxon>
        <taxon>Cyanobacteriota</taxon>
        <taxon>Cyanophyceae</taxon>
        <taxon>Leptolyngbyales</taxon>
        <taxon>Leptolyngbyaceae</taxon>
        <taxon>Leptolyngbya group</taxon>
        <taxon>Leptolyngbya</taxon>
    </lineage>
</organism>
<dbReference type="InterPro" id="IPR058997">
    <property type="entry name" value="YycE-like_C"/>
</dbReference>
<dbReference type="CDD" id="cd06587">
    <property type="entry name" value="VOC"/>
    <property type="match status" value="1"/>
</dbReference>
<evidence type="ECO:0000259" key="1">
    <source>
        <dbReference type="PROSITE" id="PS51819"/>
    </source>
</evidence>
<proteinExistence type="predicted"/>
<dbReference type="InterPro" id="IPR037523">
    <property type="entry name" value="VOC_core"/>
</dbReference>
<dbReference type="PROSITE" id="PS51819">
    <property type="entry name" value="VOC"/>
    <property type="match status" value="1"/>
</dbReference>
<accession>A0AA96WCK0</accession>
<protein>
    <submittedName>
        <fullName evidence="2">VOC family protein</fullName>
    </submittedName>
</protein>
<feature type="domain" description="VOC" evidence="1">
    <location>
        <begin position="5"/>
        <end position="127"/>
    </location>
</feature>
<dbReference type="InterPro" id="IPR058998">
    <property type="entry name" value="YycE-like_N"/>
</dbReference>
<dbReference type="SUPFAM" id="SSF54593">
    <property type="entry name" value="Glyoxalase/Bleomycin resistance protein/Dihydroxybiphenyl dioxygenase"/>
    <property type="match status" value="1"/>
</dbReference>
<name>A0AA96WCK0_9CYAN</name>
<dbReference type="AlphaFoldDB" id="A0AA96WCK0"/>
<dbReference type="InterPro" id="IPR029068">
    <property type="entry name" value="Glyas_Bleomycin-R_OHBP_Dase"/>
</dbReference>
<sequence length="131" mass="15105">MLQGKTLRVARPTDRLNEVVRFYTDGLGLQIIDHFENHEGFDGVMVGMAGGPYHFEFTHHRGHSVGRAPTPDHLIVFYLPNRQEWQQIVDHMKACGYEPVASYNPYWDRCGVTFEDPDGYRVVLQNAAWEL</sequence>
<reference evidence="2" key="1">
    <citation type="submission" date="2020-05" db="EMBL/GenBank/DDBJ databases">
        <authorList>
            <person name="Zhu T."/>
            <person name="Keshari N."/>
            <person name="Lu X."/>
        </authorList>
    </citation>
    <scope>NUCLEOTIDE SEQUENCE</scope>
    <source>
        <strain evidence="2">NK1-12</strain>
    </source>
</reference>
<gene>
    <name evidence="2" type="ORF">HJG54_03755</name>
</gene>
<dbReference type="RefSeq" id="WP_316433446.1">
    <property type="nucleotide sequence ID" value="NZ_CP053586.1"/>
</dbReference>
<dbReference type="EMBL" id="CP053586">
    <property type="protein sequence ID" value="WNZ22070.1"/>
    <property type="molecule type" value="Genomic_DNA"/>
</dbReference>